<evidence type="ECO:0000256" key="1">
    <source>
        <dbReference type="SAM" id="Phobius"/>
    </source>
</evidence>
<name>A0A7D5YT93_9HYPO</name>
<sequence>MALKVNTQRLDFRVLHLSTYAFSAFIIHGAFIMSYAILYHSSPYYAHLSQTTKGLRPGDWGRFLVIAATREDMKRFFRGLQKYTKIGNTAITENFKSAGQLDLLELIQKIYQMDTSYYGNMEELNESYGKIQVTGLTDRVKDKDWPILPLQDVSLRDF</sequence>
<keyword evidence="3" id="KW-1185">Reference proteome</keyword>
<gene>
    <name evidence="2" type="ORF">G6M90_00g063850</name>
</gene>
<dbReference type="KEGG" id="mbrn:26244449"/>
<dbReference type="Proteomes" id="UP000510686">
    <property type="component" value="Chromosome 3"/>
</dbReference>
<feature type="transmembrane region" description="Helical" evidence="1">
    <location>
        <begin position="20"/>
        <end position="39"/>
    </location>
</feature>
<evidence type="ECO:0000313" key="2">
    <source>
        <dbReference type="EMBL" id="QLI68682.1"/>
    </source>
</evidence>
<keyword evidence="1" id="KW-1133">Transmembrane helix</keyword>
<organism evidence="2 3">
    <name type="scientific">Metarhizium brunneum</name>
    <dbReference type="NCBI Taxonomy" id="500148"/>
    <lineage>
        <taxon>Eukaryota</taxon>
        <taxon>Fungi</taxon>
        <taxon>Dikarya</taxon>
        <taxon>Ascomycota</taxon>
        <taxon>Pezizomycotina</taxon>
        <taxon>Sordariomycetes</taxon>
        <taxon>Hypocreomycetidae</taxon>
        <taxon>Hypocreales</taxon>
        <taxon>Clavicipitaceae</taxon>
        <taxon>Metarhizium</taxon>
    </lineage>
</organism>
<dbReference type="EMBL" id="CP058934">
    <property type="protein sequence ID" value="QLI68682.1"/>
    <property type="molecule type" value="Genomic_DNA"/>
</dbReference>
<keyword evidence="1" id="KW-0472">Membrane</keyword>
<evidence type="ECO:0000313" key="3">
    <source>
        <dbReference type="Proteomes" id="UP000510686"/>
    </source>
</evidence>
<dbReference type="OrthoDB" id="4938517at2759"/>
<reference evidence="2 3" key="1">
    <citation type="submission" date="2020-07" db="EMBL/GenBank/DDBJ databases">
        <title>Telomere length de novo assembly of all 7 chromosomes of the fungus, Metarhizium brunneum, using a novel assembly pipeline.</title>
        <authorList>
            <person name="Saud z."/>
            <person name="Kortsinoglou A."/>
            <person name="Kouvelis V.N."/>
            <person name="Butt T.M."/>
        </authorList>
    </citation>
    <scope>NUCLEOTIDE SEQUENCE [LARGE SCALE GENOMIC DNA]</scope>
    <source>
        <strain evidence="2 3">4556</strain>
    </source>
</reference>
<protein>
    <submittedName>
        <fullName evidence="2">Uncharacterized protein</fullName>
    </submittedName>
</protein>
<keyword evidence="1" id="KW-0812">Transmembrane</keyword>
<dbReference type="GeneID" id="26244449"/>
<proteinExistence type="predicted"/>
<accession>A0A7D5YT93</accession>
<dbReference type="RefSeq" id="XP_014542500.2">
    <property type="nucleotide sequence ID" value="XM_014687014.2"/>
</dbReference>
<dbReference type="AlphaFoldDB" id="A0A7D5YT93"/>